<feature type="region of interest" description="Disordered" evidence="1">
    <location>
        <begin position="1"/>
        <end position="21"/>
    </location>
</feature>
<feature type="compositionally biased region" description="Basic and acidic residues" evidence="1">
    <location>
        <begin position="418"/>
        <end position="427"/>
    </location>
</feature>
<dbReference type="AlphaFoldDB" id="A0A9N8I0P8"/>
<dbReference type="PANTHER" id="PTHR14614:SF130">
    <property type="entry name" value="PROTEIN-LYSINE N-METHYLTRANSFERASE EEF2KMT"/>
    <property type="match status" value="1"/>
</dbReference>
<dbReference type="InterPro" id="IPR029063">
    <property type="entry name" value="SAM-dependent_MTases_sf"/>
</dbReference>
<evidence type="ECO:0000313" key="2">
    <source>
        <dbReference type="EMBL" id="CAB9530278.1"/>
    </source>
</evidence>
<protein>
    <submittedName>
        <fullName evidence="2">Methyltransferase like</fullName>
    </submittedName>
</protein>
<name>A0A9N8I0P8_9STRA</name>
<dbReference type="Pfam" id="PF10294">
    <property type="entry name" value="Methyltransf_16"/>
    <property type="match status" value="1"/>
</dbReference>
<keyword evidence="3" id="KW-1185">Reference proteome</keyword>
<feature type="region of interest" description="Disordered" evidence="1">
    <location>
        <begin position="398"/>
        <end position="427"/>
    </location>
</feature>
<dbReference type="OrthoDB" id="407325at2759"/>
<dbReference type="InterPro" id="IPR019410">
    <property type="entry name" value="Methyltransf_16"/>
</dbReference>
<dbReference type="SUPFAM" id="SSF53335">
    <property type="entry name" value="S-adenosyl-L-methionine-dependent methyltransferases"/>
    <property type="match status" value="1"/>
</dbReference>
<evidence type="ECO:0000256" key="1">
    <source>
        <dbReference type="SAM" id="MobiDB-lite"/>
    </source>
</evidence>
<dbReference type="EMBL" id="CAICTM010002814">
    <property type="protein sequence ID" value="CAB9530278.1"/>
    <property type="molecule type" value="Genomic_DNA"/>
</dbReference>
<keyword evidence="2" id="KW-0489">Methyltransferase</keyword>
<sequence length="427" mass="46169">MATGTSLELPEDDGDSGPETITLQVPEGAEAGDALSFAVDGVEIEIPVPEGSKPGDVLEIQVGKPSAKACDKQDDDDKISIQVGEKELQFTTVCNTKAKATDDNQNTKGSVDDGTYAHPWPSGMAMAKFLGTEKAKTLFQSLFAAKKDGGNNKKSEGLRVLELGSGLGLGGLSFAAHYTELTKDKSLLLPPLKETILSDVPDGIALLRQNVELNATLLRPHLIEAKPLLWTAEDEQTATQNTSSSGSQQDKFDLLLASDLLYNTDTIPVLVSTIKRHLASSDHSALLIAVRWRKPQLERAFFEALEGWQENHWHFIHTLNCPLGWEDFGDPNCEASNRYFHQTMVAVQGKPHSLAGILASGEEGDAQPLQDQMTDDEADAFENCHIQIYCLSRVGPSTCSPDAEGGGKRSVADSSDGPEDRKRIRSS</sequence>
<comment type="caution">
    <text evidence="2">The sequence shown here is derived from an EMBL/GenBank/DDBJ whole genome shotgun (WGS) entry which is preliminary data.</text>
</comment>
<dbReference type="GO" id="GO:0032259">
    <property type="term" value="P:methylation"/>
    <property type="evidence" value="ECO:0007669"/>
    <property type="project" value="UniProtKB-KW"/>
</dbReference>
<dbReference type="Gene3D" id="3.40.50.150">
    <property type="entry name" value="Vaccinia Virus protein VP39"/>
    <property type="match status" value="1"/>
</dbReference>
<dbReference type="GO" id="GO:0008168">
    <property type="term" value="F:methyltransferase activity"/>
    <property type="evidence" value="ECO:0007669"/>
    <property type="project" value="UniProtKB-KW"/>
</dbReference>
<gene>
    <name evidence="2" type="ORF">SEMRO_2816_G337750.1</name>
</gene>
<keyword evidence="2" id="KW-0808">Transferase</keyword>
<organism evidence="2 3">
    <name type="scientific">Seminavis robusta</name>
    <dbReference type="NCBI Taxonomy" id="568900"/>
    <lineage>
        <taxon>Eukaryota</taxon>
        <taxon>Sar</taxon>
        <taxon>Stramenopiles</taxon>
        <taxon>Ochrophyta</taxon>
        <taxon>Bacillariophyta</taxon>
        <taxon>Bacillariophyceae</taxon>
        <taxon>Bacillariophycidae</taxon>
        <taxon>Naviculales</taxon>
        <taxon>Naviculaceae</taxon>
        <taxon>Seminavis</taxon>
    </lineage>
</organism>
<evidence type="ECO:0000313" key="3">
    <source>
        <dbReference type="Proteomes" id="UP001153069"/>
    </source>
</evidence>
<dbReference type="PANTHER" id="PTHR14614">
    <property type="entry name" value="HEPATOCELLULAR CARCINOMA-ASSOCIATED ANTIGEN"/>
    <property type="match status" value="1"/>
</dbReference>
<reference evidence="2" key="1">
    <citation type="submission" date="2020-06" db="EMBL/GenBank/DDBJ databases">
        <authorList>
            <consortium name="Plant Systems Biology data submission"/>
        </authorList>
    </citation>
    <scope>NUCLEOTIDE SEQUENCE</scope>
    <source>
        <strain evidence="2">D6</strain>
    </source>
</reference>
<proteinExistence type="predicted"/>
<accession>A0A9N8I0P8</accession>
<dbReference type="Proteomes" id="UP001153069">
    <property type="component" value="Unassembled WGS sequence"/>
</dbReference>